<feature type="compositionally biased region" description="Basic residues" evidence="1">
    <location>
        <begin position="249"/>
        <end position="258"/>
    </location>
</feature>
<dbReference type="AlphaFoldDB" id="A0A9W8HF88"/>
<feature type="compositionally biased region" description="Basic residues" evidence="1">
    <location>
        <begin position="266"/>
        <end position="276"/>
    </location>
</feature>
<comment type="caution">
    <text evidence="2">The sequence shown here is derived from an EMBL/GenBank/DDBJ whole genome shotgun (WGS) entry which is preliminary data.</text>
</comment>
<feature type="compositionally biased region" description="Basic and acidic residues" evidence="1">
    <location>
        <begin position="281"/>
        <end position="311"/>
    </location>
</feature>
<dbReference type="Proteomes" id="UP001140217">
    <property type="component" value="Unassembled WGS sequence"/>
</dbReference>
<organism evidence="2 3">
    <name type="scientific">Coemansia javaensis</name>
    <dbReference type="NCBI Taxonomy" id="2761396"/>
    <lineage>
        <taxon>Eukaryota</taxon>
        <taxon>Fungi</taxon>
        <taxon>Fungi incertae sedis</taxon>
        <taxon>Zoopagomycota</taxon>
        <taxon>Kickxellomycotina</taxon>
        <taxon>Kickxellomycetes</taxon>
        <taxon>Kickxellales</taxon>
        <taxon>Kickxellaceae</taxon>
        <taxon>Coemansia</taxon>
    </lineage>
</organism>
<feature type="compositionally biased region" description="Low complexity" evidence="1">
    <location>
        <begin position="535"/>
        <end position="548"/>
    </location>
</feature>
<evidence type="ECO:0000313" key="2">
    <source>
        <dbReference type="EMBL" id="KAJ2783929.1"/>
    </source>
</evidence>
<feature type="compositionally biased region" description="Basic and acidic residues" evidence="1">
    <location>
        <begin position="158"/>
        <end position="182"/>
    </location>
</feature>
<feature type="region of interest" description="Disordered" evidence="1">
    <location>
        <begin position="158"/>
        <end position="561"/>
    </location>
</feature>
<dbReference type="OrthoDB" id="5585355at2759"/>
<feature type="compositionally biased region" description="Basic and acidic residues" evidence="1">
    <location>
        <begin position="231"/>
        <end position="247"/>
    </location>
</feature>
<feature type="compositionally biased region" description="Basic and acidic residues" evidence="1">
    <location>
        <begin position="98"/>
        <end position="122"/>
    </location>
</feature>
<feature type="region of interest" description="Disordered" evidence="1">
    <location>
        <begin position="1"/>
        <end position="145"/>
    </location>
</feature>
<feature type="compositionally biased region" description="Basic residues" evidence="1">
    <location>
        <begin position="361"/>
        <end position="374"/>
    </location>
</feature>
<reference evidence="2" key="1">
    <citation type="submission" date="2022-07" db="EMBL/GenBank/DDBJ databases">
        <title>Phylogenomic reconstructions and comparative analyses of Kickxellomycotina fungi.</title>
        <authorList>
            <person name="Reynolds N.K."/>
            <person name="Stajich J.E."/>
            <person name="Barry K."/>
            <person name="Grigoriev I.V."/>
            <person name="Crous P."/>
            <person name="Smith M.E."/>
        </authorList>
    </citation>
    <scope>NUCLEOTIDE SEQUENCE</scope>
    <source>
        <strain evidence="2">NBRC 105414</strain>
    </source>
</reference>
<evidence type="ECO:0000313" key="3">
    <source>
        <dbReference type="Proteomes" id="UP001140217"/>
    </source>
</evidence>
<feature type="compositionally biased region" description="Low complexity" evidence="1">
    <location>
        <begin position="184"/>
        <end position="201"/>
    </location>
</feature>
<feature type="compositionally biased region" description="Basic and acidic residues" evidence="1">
    <location>
        <begin position="375"/>
        <end position="394"/>
    </location>
</feature>
<sequence length="649" mass="71795">MSEEGEAELDAGQIREERPAAPGAGEPQQSHAEAASEQGSRREARSRSRASSRGRDHHAWRGGEYSAPHYDSPPPPRRRESRGGEGEHRGGPYGRPGRYGEREREGYRAADYGRRFKRRESGRGAYSRFGYGSGEEGGPGDDYMAQRDMDKERAIEELRSRVRARPADEGRQYARARSRDGPHAAASPRPRAMAAAAGAEAARPDEPTQPVDMDDLEEGEHVEGAMDMAVDEQREPAYARARDDGPRAWRSRSRSRMRPPRERSRSRSHSASRRRAYGGPPHHEPDERRAGSYRDYADGGPRRRYDERPEYRQSSPRHHPRYEEPAYQPRYAGRRAAADYPPERREYSGRGRRYDEGSHSPGHRWPRSRSRSRSPQRDSRADHGDRYQRHEGRAASRPAQSRSRSPRGYGRESAAAAAPADDMFSTQHSDYQRPRYVAEPQRHGSTSRRGSPPPAEGTGSPPPPPPPPPLAPGATHDQPYGAGTASPAHADGSPYRGFPPRSQRRASRTARARGREYSQASTSGGRGHDYGGSRAESPAPSSGPHGPGAEPPAPDAAPAAVGAGTDLVISRYPGAAEWLAVREQVREQRKRVLELAARARRTGFELAYADWGVQKADSLVQLAVWQLERAEQGLGASTRSLIEPHLGDL</sequence>
<dbReference type="EMBL" id="JANBUL010000036">
    <property type="protein sequence ID" value="KAJ2783929.1"/>
    <property type="molecule type" value="Genomic_DNA"/>
</dbReference>
<proteinExistence type="predicted"/>
<evidence type="ECO:0000256" key="1">
    <source>
        <dbReference type="SAM" id="MobiDB-lite"/>
    </source>
</evidence>
<accession>A0A9W8HF88</accession>
<feature type="compositionally biased region" description="Basic and acidic residues" evidence="1">
    <location>
        <begin position="341"/>
        <end position="358"/>
    </location>
</feature>
<feature type="compositionally biased region" description="Pro residues" evidence="1">
    <location>
        <begin position="451"/>
        <end position="471"/>
    </location>
</feature>
<protein>
    <submittedName>
        <fullName evidence="2">Uncharacterized protein</fullName>
    </submittedName>
</protein>
<name>A0A9W8HF88_9FUNG</name>
<feature type="compositionally biased region" description="Low complexity" evidence="1">
    <location>
        <begin position="395"/>
        <end position="407"/>
    </location>
</feature>
<keyword evidence="3" id="KW-1185">Reference proteome</keyword>
<feature type="compositionally biased region" description="Basic residues" evidence="1">
    <location>
        <begin position="502"/>
        <end position="512"/>
    </location>
</feature>
<gene>
    <name evidence="2" type="ORF">H4R18_001412</name>
</gene>
<feature type="compositionally biased region" description="Basic and acidic residues" evidence="1">
    <location>
        <begin position="77"/>
        <end position="90"/>
    </location>
</feature>